<feature type="non-terminal residue" evidence="4">
    <location>
        <position position="142"/>
    </location>
</feature>
<dbReference type="InterPro" id="IPR009003">
    <property type="entry name" value="Peptidase_S1_PA"/>
</dbReference>
<proteinExistence type="predicted"/>
<evidence type="ECO:0000313" key="4">
    <source>
        <dbReference type="EMBL" id="CAL4093506.1"/>
    </source>
</evidence>
<keyword evidence="2" id="KW-0732">Signal</keyword>
<protein>
    <recommendedName>
        <fullName evidence="3">Peptidase S1 domain-containing protein</fullName>
    </recommendedName>
</protein>
<dbReference type="SUPFAM" id="SSF50494">
    <property type="entry name" value="Trypsin-like serine proteases"/>
    <property type="match status" value="1"/>
</dbReference>
<dbReference type="PANTHER" id="PTHR24252">
    <property type="entry name" value="ACROSIN-RELATED"/>
    <property type="match status" value="1"/>
</dbReference>
<keyword evidence="1" id="KW-1015">Disulfide bond</keyword>
<dbReference type="Gene3D" id="2.40.10.10">
    <property type="entry name" value="Trypsin-like serine proteases"/>
    <property type="match status" value="1"/>
</dbReference>
<dbReference type="InterPro" id="IPR043504">
    <property type="entry name" value="Peptidase_S1_PA_chymotrypsin"/>
</dbReference>
<gene>
    <name evidence="4" type="ORF">MNOR_LOCUS14884</name>
</gene>
<dbReference type="AlphaFoldDB" id="A0AAV2QT30"/>
<organism evidence="4 5">
    <name type="scientific">Meganyctiphanes norvegica</name>
    <name type="common">Northern krill</name>
    <name type="synonym">Thysanopoda norvegica</name>
    <dbReference type="NCBI Taxonomy" id="48144"/>
    <lineage>
        <taxon>Eukaryota</taxon>
        <taxon>Metazoa</taxon>
        <taxon>Ecdysozoa</taxon>
        <taxon>Arthropoda</taxon>
        <taxon>Crustacea</taxon>
        <taxon>Multicrustacea</taxon>
        <taxon>Malacostraca</taxon>
        <taxon>Eumalacostraca</taxon>
        <taxon>Eucarida</taxon>
        <taxon>Euphausiacea</taxon>
        <taxon>Euphausiidae</taxon>
        <taxon>Meganyctiphanes</taxon>
    </lineage>
</organism>
<evidence type="ECO:0000256" key="2">
    <source>
        <dbReference type="SAM" id="SignalP"/>
    </source>
</evidence>
<dbReference type="Proteomes" id="UP001497623">
    <property type="component" value="Unassembled WGS sequence"/>
</dbReference>
<dbReference type="PROSITE" id="PS50240">
    <property type="entry name" value="TRYPSIN_DOM"/>
    <property type="match status" value="1"/>
</dbReference>
<dbReference type="Pfam" id="PF00089">
    <property type="entry name" value="Trypsin"/>
    <property type="match status" value="1"/>
</dbReference>
<dbReference type="InterPro" id="IPR001254">
    <property type="entry name" value="Trypsin_dom"/>
</dbReference>
<dbReference type="GO" id="GO:0006508">
    <property type="term" value="P:proteolysis"/>
    <property type="evidence" value="ECO:0007669"/>
    <property type="project" value="InterPro"/>
</dbReference>
<feature type="chain" id="PRO_5043483600" description="Peptidase S1 domain-containing protein" evidence="2">
    <location>
        <begin position="23"/>
        <end position="142"/>
    </location>
</feature>
<feature type="signal peptide" evidence="2">
    <location>
        <begin position="1"/>
        <end position="22"/>
    </location>
</feature>
<evidence type="ECO:0000256" key="1">
    <source>
        <dbReference type="ARBA" id="ARBA00023157"/>
    </source>
</evidence>
<comment type="caution">
    <text evidence="4">The sequence shown here is derived from an EMBL/GenBank/DDBJ whole genome shotgun (WGS) entry which is preliminary data.</text>
</comment>
<dbReference type="PANTHER" id="PTHR24252:SF7">
    <property type="entry name" value="HYALIN"/>
    <property type="match status" value="1"/>
</dbReference>
<evidence type="ECO:0000259" key="3">
    <source>
        <dbReference type="PROSITE" id="PS50240"/>
    </source>
</evidence>
<sequence>MNMKSMLVVVAVVFTMCSTATGRRSSYSSRSSSRKFSPLERHPARVELGDDHPFHAAAPGLRVVGGRNARQGEVPWQAALMLKGTNTVFCGGTIVGTRVVVTAAHCFDKRREFEVGLDGLNSDSLRQRFDPLRVLIHEEYSR</sequence>
<reference evidence="4 5" key="1">
    <citation type="submission" date="2024-05" db="EMBL/GenBank/DDBJ databases">
        <authorList>
            <person name="Wallberg A."/>
        </authorList>
    </citation>
    <scope>NUCLEOTIDE SEQUENCE [LARGE SCALE GENOMIC DNA]</scope>
</reference>
<dbReference type="InterPro" id="IPR018114">
    <property type="entry name" value="TRYPSIN_HIS"/>
</dbReference>
<dbReference type="EMBL" id="CAXKWB010009110">
    <property type="protein sequence ID" value="CAL4093506.1"/>
    <property type="molecule type" value="Genomic_DNA"/>
</dbReference>
<keyword evidence="5" id="KW-1185">Reference proteome</keyword>
<feature type="domain" description="Peptidase S1" evidence="3">
    <location>
        <begin position="63"/>
        <end position="142"/>
    </location>
</feature>
<evidence type="ECO:0000313" key="5">
    <source>
        <dbReference type="Proteomes" id="UP001497623"/>
    </source>
</evidence>
<accession>A0AAV2QT30</accession>
<dbReference type="GO" id="GO:0004252">
    <property type="term" value="F:serine-type endopeptidase activity"/>
    <property type="evidence" value="ECO:0007669"/>
    <property type="project" value="InterPro"/>
</dbReference>
<dbReference type="PROSITE" id="PS00134">
    <property type="entry name" value="TRYPSIN_HIS"/>
    <property type="match status" value="1"/>
</dbReference>
<name>A0AAV2QT30_MEGNR</name>